<dbReference type="RefSeq" id="WP_144449601.1">
    <property type="nucleotide sequence ID" value="NZ_VLKZ01000003.1"/>
</dbReference>
<accession>A0A562QME8</accession>
<proteinExistence type="predicted"/>
<name>A0A562QME8_9BACI</name>
<dbReference type="Proteomes" id="UP000315711">
    <property type="component" value="Unassembled WGS sequence"/>
</dbReference>
<protein>
    <submittedName>
        <fullName evidence="1">Uncharacterized protein</fullName>
    </submittedName>
</protein>
<comment type="caution">
    <text evidence="1">The sequence shown here is derived from an EMBL/GenBank/DDBJ whole genome shotgun (WGS) entry which is preliminary data.</text>
</comment>
<evidence type="ECO:0000313" key="2">
    <source>
        <dbReference type="Proteomes" id="UP000315711"/>
    </source>
</evidence>
<dbReference type="AlphaFoldDB" id="A0A562QME8"/>
<organism evidence="1 2">
    <name type="scientific">Halalkalibacter nanhaiisediminis</name>
    <dbReference type="NCBI Taxonomy" id="688079"/>
    <lineage>
        <taxon>Bacteria</taxon>
        <taxon>Bacillati</taxon>
        <taxon>Bacillota</taxon>
        <taxon>Bacilli</taxon>
        <taxon>Bacillales</taxon>
        <taxon>Bacillaceae</taxon>
        <taxon>Halalkalibacter</taxon>
    </lineage>
</organism>
<keyword evidence="2" id="KW-1185">Reference proteome</keyword>
<evidence type="ECO:0000313" key="1">
    <source>
        <dbReference type="EMBL" id="TWI57914.1"/>
    </source>
</evidence>
<dbReference type="EMBL" id="VLKZ01000003">
    <property type="protein sequence ID" value="TWI57914.1"/>
    <property type="molecule type" value="Genomic_DNA"/>
</dbReference>
<gene>
    <name evidence="1" type="ORF">IQ10_01243</name>
</gene>
<reference evidence="1 2" key="1">
    <citation type="journal article" date="2015" name="Stand. Genomic Sci.">
        <title>Genomic Encyclopedia of Bacterial and Archaeal Type Strains, Phase III: the genomes of soil and plant-associated and newly described type strains.</title>
        <authorList>
            <person name="Whitman W.B."/>
            <person name="Woyke T."/>
            <person name="Klenk H.P."/>
            <person name="Zhou Y."/>
            <person name="Lilburn T.G."/>
            <person name="Beck B.J."/>
            <person name="De Vos P."/>
            <person name="Vandamme P."/>
            <person name="Eisen J.A."/>
            <person name="Garrity G."/>
            <person name="Hugenholtz P."/>
            <person name="Kyrpides N.C."/>
        </authorList>
    </citation>
    <scope>NUCLEOTIDE SEQUENCE [LARGE SCALE GENOMIC DNA]</scope>
    <source>
        <strain evidence="1 2">CGMCC 1.10116</strain>
    </source>
</reference>
<sequence>MGNESEDKVKVIYAVKRRIHKWQTIVYLSLKQDRPLLVQHYQRLIEREKNRILKQYQIIID</sequence>